<comment type="caution">
    <text evidence="7">The sequence shown here is derived from an EMBL/GenBank/DDBJ whole genome shotgun (WGS) entry which is preliminary data.</text>
</comment>
<keyword evidence="2" id="KW-0812">Transmembrane</keyword>
<feature type="region of interest" description="Disordered" evidence="4">
    <location>
        <begin position="51"/>
        <end position="73"/>
    </location>
</feature>
<keyword evidence="3" id="KW-0472">Membrane</keyword>
<protein>
    <submittedName>
        <fullName evidence="7">Outer membrane protein</fullName>
    </submittedName>
</protein>
<dbReference type="InterPro" id="IPR039910">
    <property type="entry name" value="D15-like"/>
</dbReference>
<proteinExistence type="predicted"/>
<name>A0A918UYJ3_9CAUL</name>
<sequence length="704" mass="76488">MLKTVSASAIALAAALTVWAPLTCAQSAPPVEIAPADAPIITDQDFESALPALDDAPNEDTPVPGLPPQPAAENDDLVTEAVAETLPEIPPATDDALTEPLPSLADFDKAPPPAVVAAADEQAPEIAYDTTLNGLKDLNLEKTFWDLSALKEGKGKAANAVMVRARLKQDEILALRLLKAEGYYDATVMTSMENEPNQPGRVRATLTVAPGPPYRFDEIVITAGPTTPPNLIRDALPLKTGDSLIADRVIAAEASVSLKLPENGYPFAEVGARDILLDNTTYTADYTLPVETGPRARIRNFTTEGRQAFGVDHIETIARFHENDLYDSRMVDDLRQALVATNLFRSVSVEPVRTNAPAPDGTEYVDILVRQQTGRARKLAADVGFSTGQGVLLKGSWINRNWRPPEGALIVETTLGSNEQTLGVSLRHSNYRKRDLTRLISTELARSDYDTYEAQGLRLGYSLSRSSTPIWQKRWTWSAGVELSAIRLNSKLDKMLGDSWINYYTADMPLKLARDVTDDLLNPTKGFRASIETTPQVSLSGLFGNNIKNQFDVSTYRQVSDQTILAARFRAGTIIGSDFVDVPLTTRFYAGGGGSVRGFGYQELGPRDAANTPTGGLSLFEVAFEARYRFKNILDGNLGVVPFIDAGQVYQGKTPDFNDIRFGVGIGARYYTNFGPIRIDVATPVSRRDGESPVSLYVGIGQAF</sequence>
<feature type="chain" id="PRO_5037759857" evidence="5">
    <location>
        <begin position="21"/>
        <end position="704"/>
    </location>
</feature>
<dbReference type="Gene3D" id="2.40.160.50">
    <property type="entry name" value="membrane protein fhac: a member of the omp85/tpsb transporter family"/>
    <property type="match status" value="1"/>
</dbReference>
<reference evidence="7" key="2">
    <citation type="submission" date="2020-09" db="EMBL/GenBank/DDBJ databases">
        <authorList>
            <person name="Sun Q."/>
            <person name="Kim S."/>
        </authorList>
    </citation>
    <scope>NUCLEOTIDE SEQUENCE</scope>
    <source>
        <strain evidence="7">KCTC 32296</strain>
    </source>
</reference>
<dbReference type="AlphaFoldDB" id="A0A918UYJ3"/>
<comment type="subcellular location">
    <subcellularLocation>
        <location evidence="1">Membrane</location>
    </subcellularLocation>
</comment>
<evidence type="ECO:0000259" key="6">
    <source>
        <dbReference type="Pfam" id="PF01103"/>
    </source>
</evidence>
<dbReference type="Pfam" id="PF01103">
    <property type="entry name" value="Omp85"/>
    <property type="match status" value="1"/>
</dbReference>
<dbReference type="InterPro" id="IPR000184">
    <property type="entry name" value="Bac_surfAg_D15"/>
</dbReference>
<evidence type="ECO:0000256" key="3">
    <source>
        <dbReference type="ARBA" id="ARBA00023136"/>
    </source>
</evidence>
<dbReference type="EMBL" id="BMZB01000005">
    <property type="protein sequence ID" value="GGZ42277.1"/>
    <property type="molecule type" value="Genomic_DNA"/>
</dbReference>
<evidence type="ECO:0000313" key="7">
    <source>
        <dbReference type="EMBL" id="GGZ42277.1"/>
    </source>
</evidence>
<organism evidence="7 8">
    <name type="scientific">Asticcacaulis endophyticus</name>
    <dbReference type="NCBI Taxonomy" id="1395890"/>
    <lineage>
        <taxon>Bacteria</taxon>
        <taxon>Pseudomonadati</taxon>
        <taxon>Pseudomonadota</taxon>
        <taxon>Alphaproteobacteria</taxon>
        <taxon>Caulobacterales</taxon>
        <taxon>Caulobacteraceae</taxon>
        <taxon>Asticcacaulis</taxon>
    </lineage>
</organism>
<dbReference type="PANTHER" id="PTHR12815:SF42">
    <property type="entry name" value="BACTERIAL SURFACE ANTIGEN (D15) DOMAIN-CONTAINING PROTEIN"/>
    <property type="match status" value="1"/>
</dbReference>
<accession>A0A918UYJ3</accession>
<gene>
    <name evidence="7" type="ORF">GCM10011273_31340</name>
</gene>
<evidence type="ECO:0000313" key="8">
    <source>
        <dbReference type="Proteomes" id="UP000662572"/>
    </source>
</evidence>
<feature type="signal peptide" evidence="5">
    <location>
        <begin position="1"/>
        <end position="20"/>
    </location>
</feature>
<dbReference type="Gene3D" id="3.10.20.310">
    <property type="entry name" value="membrane protein fhac"/>
    <property type="match status" value="1"/>
</dbReference>
<dbReference type="GO" id="GO:0019867">
    <property type="term" value="C:outer membrane"/>
    <property type="evidence" value="ECO:0007669"/>
    <property type="project" value="InterPro"/>
</dbReference>
<keyword evidence="5" id="KW-0732">Signal</keyword>
<evidence type="ECO:0000256" key="2">
    <source>
        <dbReference type="ARBA" id="ARBA00022452"/>
    </source>
</evidence>
<dbReference type="RefSeq" id="WP_229807801.1">
    <property type="nucleotide sequence ID" value="NZ_BMZB01000005.1"/>
</dbReference>
<evidence type="ECO:0000256" key="1">
    <source>
        <dbReference type="ARBA" id="ARBA00004370"/>
    </source>
</evidence>
<dbReference type="Proteomes" id="UP000662572">
    <property type="component" value="Unassembled WGS sequence"/>
</dbReference>
<feature type="domain" description="Bacterial surface antigen (D15)" evidence="6">
    <location>
        <begin position="411"/>
        <end position="704"/>
    </location>
</feature>
<reference evidence="7" key="1">
    <citation type="journal article" date="2014" name="Int. J. Syst. Evol. Microbiol.">
        <title>Complete genome sequence of Corynebacterium casei LMG S-19264T (=DSM 44701T), isolated from a smear-ripened cheese.</title>
        <authorList>
            <consortium name="US DOE Joint Genome Institute (JGI-PGF)"/>
            <person name="Walter F."/>
            <person name="Albersmeier A."/>
            <person name="Kalinowski J."/>
            <person name="Ruckert C."/>
        </authorList>
    </citation>
    <scope>NUCLEOTIDE SEQUENCE</scope>
    <source>
        <strain evidence="7">KCTC 32296</strain>
    </source>
</reference>
<evidence type="ECO:0000256" key="4">
    <source>
        <dbReference type="SAM" id="MobiDB-lite"/>
    </source>
</evidence>
<keyword evidence="2" id="KW-1134">Transmembrane beta strand</keyword>
<evidence type="ECO:0000256" key="5">
    <source>
        <dbReference type="SAM" id="SignalP"/>
    </source>
</evidence>
<dbReference type="PANTHER" id="PTHR12815">
    <property type="entry name" value="SORTING AND ASSEMBLY MACHINERY SAMM50 PROTEIN FAMILY MEMBER"/>
    <property type="match status" value="1"/>
</dbReference>
<keyword evidence="8" id="KW-1185">Reference proteome</keyword>